<evidence type="ECO:0000313" key="2">
    <source>
        <dbReference type="EMBL" id="PIO26771.1"/>
    </source>
</evidence>
<dbReference type="AlphaFoldDB" id="A0A2G9RHR1"/>
<keyword evidence="3" id="KW-1185">Reference proteome</keyword>
<reference evidence="3" key="1">
    <citation type="journal article" date="2017" name="Nat. Commun.">
        <title>The North American bullfrog draft genome provides insight into hormonal regulation of long noncoding RNA.</title>
        <authorList>
            <person name="Hammond S.A."/>
            <person name="Warren R.L."/>
            <person name="Vandervalk B.P."/>
            <person name="Kucuk E."/>
            <person name="Khan H."/>
            <person name="Gibb E.A."/>
            <person name="Pandoh P."/>
            <person name="Kirk H."/>
            <person name="Zhao Y."/>
            <person name="Jones M."/>
            <person name="Mungall A.J."/>
            <person name="Coope R."/>
            <person name="Pleasance S."/>
            <person name="Moore R.A."/>
            <person name="Holt R.A."/>
            <person name="Round J.M."/>
            <person name="Ohora S."/>
            <person name="Walle B.V."/>
            <person name="Veldhoen N."/>
            <person name="Helbing C.C."/>
            <person name="Birol I."/>
        </authorList>
    </citation>
    <scope>NUCLEOTIDE SEQUENCE [LARGE SCALE GENOMIC DNA]</scope>
</reference>
<proteinExistence type="predicted"/>
<feature type="compositionally biased region" description="Basic and acidic residues" evidence="1">
    <location>
        <begin position="61"/>
        <end position="74"/>
    </location>
</feature>
<protein>
    <submittedName>
        <fullName evidence="2">Uncharacterized protein</fullName>
    </submittedName>
</protein>
<feature type="compositionally biased region" description="Polar residues" evidence="1">
    <location>
        <begin position="1"/>
        <end position="18"/>
    </location>
</feature>
<gene>
    <name evidence="2" type="ORF">AB205_0112610</name>
</gene>
<feature type="region of interest" description="Disordered" evidence="1">
    <location>
        <begin position="1"/>
        <end position="88"/>
    </location>
</feature>
<dbReference type="Proteomes" id="UP000228934">
    <property type="component" value="Unassembled WGS sequence"/>
</dbReference>
<evidence type="ECO:0000256" key="1">
    <source>
        <dbReference type="SAM" id="MobiDB-lite"/>
    </source>
</evidence>
<sequence length="150" mass="16227">MQGNVQKNQTPPTTSFLQKTIGGGGDQTSHPAQGEKAELWEEPGSLHPPRLPAGNYRRGRRQDQSLLHKERESRAAGGGSSRLHPLQASCRKLQEGRREGAGETFKNCATPNLCTLIGTENSSELALVLLPPGGVSTESVFRIIRCLCLN</sequence>
<name>A0A2G9RHR1_AQUCT</name>
<evidence type="ECO:0000313" key="3">
    <source>
        <dbReference type="Proteomes" id="UP000228934"/>
    </source>
</evidence>
<accession>A0A2G9RHR1</accession>
<dbReference type="EMBL" id="KV940177">
    <property type="protein sequence ID" value="PIO26771.1"/>
    <property type="molecule type" value="Genomic_DNA"/>
</dbReference>
<organism evidence="2 3">
    <name type="scientific">Aquarana catesbeiana</name>
    <name type="common">American bullfrog</name>
    <name type="synonym">Rana catesbeiana</name>
    <dbReference type="NCBI Taxonomy" id="8400"/>
    <lineage>
        <taxon>Eukaryota</taxon>
        <taxon>Metazoa</taxon>
        <taxon>Chordata</taxon>
        <taxon>Craniata</taxon>
        <taxon>Vertebrata</taxon>
        <taxon>Euteleostomi</taxon>
        <taxon>Amphibia</taxon>
        <taxon>Batrachia</taxon>
        <taxon>Anura</taxon>
        <taxon>Neobatrachia</taxon>
        <taxon>Ranoidea</taxon>
        <taxon>Ranidae</taxon>
        <taxon>Aquarana</taxon>
    </lineage>
</organism>